<dbReference type="RefSeq" id="WP_120253253.1">
    <property type="nucleotide sequence ID" value="NZ_VYPZ01000001.1"/>
</dbReference>
<dbReference type="Proteomes" id="UP000326364">
    <property type="component" value="Unassembled WGS sequence"/>
</dbReference>
<keyword evidence="1" id="KW-0812">Transmembrane</keyword>
<dbReference type="InterPro" id="IPR005625">
    <property type="entry name" value="PepSY-ass_TM"/>
</dbReference>
<feature type="transmembrane region" description="Helical" evidence="1">
    <location>
        <begin position="405"/>
        <end position="423"/>
    </location>
</feature>
<dbReference type="PANTHER" id="PTHR34219:SF3">
    <property type="entry name" value="BLL7967 PROTEIN"/>
    <property type="match status" value="1"/>
</dbReference>
<dbReference type="Pfam" id="PF03929">
    <property type="entry name" value="PepSY_TM"/>
    <property type="match status" value="1"/>
</dbReference>
<feature type="transmembrane region" description="Helical" evidence="1">
    <location>
        <begin position="199"/>
        <end position="223"/>
    </location>
</feature>
<name>A0A5J5IB34_9SPHN</name>
<evidence type="ECO:0000313" key="3">
    <source>
        <dbReference type="EMBL" id="KAA9033789.1"/>
    </source>
</evidence>
<keyword evidence="1" id="KW-0472">Membrane</keyword>
<sequence>MQIPKSLTRAAMEGHGLLGVLFGAVIYVLCLTGSILVLVDQISIWERPDAPAITSLSDADIAAISARALAKAQQAGVAHDIYMQMPTDELPRMTVYGYDEKGDHRDWNVDATGQLVPHAETPWLEFMQLLHFNLTLPGAIGRYIVGIFGTILLASIVTGLLAHRRILKDAFRLRWGGSRRLTNADLHNRVGVWALPFHLIVALTGSLLGLAGLITIILAMVAYKGDQEKAIASLLGPQAGIDMRAAPPPDVARMLRDIQRRAPGAAVTQLAIEHAGTVGQQVRIMVAAPRHLARNEAFLFSADGGFKWRAGLTDGNAGMRIYGMITPLHYGTYGGIALKIIYALLGMGLTLIVATGGNVWLARRREQGRATSRLERLWIALIWGQPLVIVTVALLTLLGPVPAVASYWAMTTLCWTAALAMPALSTTARFRTSLGIATAATLVVHAALRSADDPAILIIDVGVALIIVTSMTRAFIKQRSAALAIVR</sequence>
<protein>
    <submittedName>
        <fullName evidence="3">PepSY domain-containing protein</fullName>
    </submittedName>
</protein>
<proteinExistence type="predicted"/>
<organism evidence="3 4">
    <name type="scientific">Sphingobium limneticum</name>
    <dbReference type="NCBI Taxonomy" id="1007511"/>
    <lineage>
        <taxon>Bacteria</taxon>
        <taxon>Pseudomonadati</taxon>
        <taxon>Pseudomonadota</taxon>
        <taxon>Alphaproteobacteria</taxon>
        <taxon>Sphingomonadales</taxon>
        <taxon>Sphingomonadaceae</taxon>
        <taxon>Sphingobium</taxon>
    </lineage>
</organism>
<evidence type="ECO:0000313" key="2">
    <source>
        <dbReference type="EMBL" id="KAA9021427.1"/>
    </source>
</evidence>
<dbReference type="EMBL" id="VYQB01000001">
    <property type="protein sequence ID" value="KAA9021427.1"/>
    <property type="molecule type" value="Genomic_DNA"/>
</dbReference>
<feature type="transmembrane region" description="Helical" evidence="1">
    <location>
        <begin position="340"/>
        <end position="361"/>
    </location>
</feature>
<feature type="transmembrane region" description="Helical" evidence="1">
    <location>
        <begin position="140"/>
        <end position="162"/>
    </location>
</feature>
<evidence type="ECO:0000313" key="4">
    <source>
        <dbReference type="Proteomes" id="UP000325933"/>
    </source>
</evidence>
<dbReference type="AlphaFoldDB" id="A0A5J5IB34"/>
<feature type="transmembrane region" description="Helical" evidence="1">
    <location>
        <begin position="454"/>
        <end position="476"/>
    </location>
</feature>
<dbReference type="PANTHER" id="PTHR34219">
    <property type="entry name" value="IRON-REGULATED INNER MEMBRANE PROTEIN-RELATED"/>
    <property type="match status" value="1"/>
</dbReference>
<comment type="caution">
    <text evidence="3">The sequence shown here is derived from an EMBL/GenBank/DDBJ whole genome shotgun (WGS) entry which is preliminary data.</text>
</comment>
<keyword evidence="1" id="KW-1133">Transmembrane helix</keyword>
<accession>A0A5J5IB34</accession>
<dbReference type="EMBL" id="VYQA01000001">
    <property type="protein sequence ID" value="KAA9033789.1"/>
    <property type="molecule type" value="Genomic_DNA"/>
</dbReference>
<dbReference type="Proteomes" id="UP000325933">
    <property type="component" value="Unassembled WGS sequence"/>
</dbReference>
<evidence type="ECO:0000313" key="5">
    <source>
        <dbReference type="Proteomes" id="UP000326364"/>
    </source>
</evidence>
<feature type="transmembrane region" description="Helical" evidence="1">
    <location>
        <begin position="377"/>
        <end position="399"/>
    </location>
</feature>
<feature type="transmembrane region" description="Helical" evidence="1">
    <location>
        <begin position="16"/>
        <end position="39"/>
    </location>
</feature>
<keyword evidence="5" id="KW-1185">Reference proteome</keyword>
<evidence type="ECO:0000256" key="1">
    <source>
        <dbReference type="SAM" id="Phobius"/>
    </source>
</evidence>
<reference evidence="4 5" key="1">
    <citation type="submission" date="2019-09" db="EMBL/GenBank/DDBJ databases">
        <authorList>
            <person name="Feng G."/>
        </authorList>
    </citation>
    <scope>NUCLEOTIDE SEQUENCE [LARGE SCALE GENOMIC DNA]</scope>
    <source>
        <strain evidence="3 4">KACC 19283</strain>
        <strain evidence="2 5">KACC 19284</strain>
    </source>
</reference>
<gene>
    <name evidence="3" type="ORF">F4U95_01650</name>
    <name evidence="2" type="ORF">F4U96_01650</name>
</gene>
<feature type="transmembrane region" description="Helical" evidence="1">
    <location>
        <begin position="430"/>
        <end position="448"/>
    </location>
</feature>